<gene>
    <name evidence="3" type="ORF">H9791_00420</name>
</gene>
<sequence length="310" mass="33822">MKMKTILMGILLAVPLLANGQSSRSLPILEINPDARTAAMGGNQYGEAATMGLYANPTTLLYKDKKWAVSAATQIFPSADDDIGRLMFYGVSAGRRFGNHGVQVGFRYLGGYNIPLDNNQELKPGDWTLDANYSYRFWDHFSATVGVSYIHSKVVEEASTVAFNAGIYYRNQFEGGIDGNYVVGINAAALGPELDYGPQYLDAKLPANYGGGGEVGLKFSEQHRLNLSLAAQYYCYPQNAAMFTGNVGAEYTLFDLISIRGGYTYAEHDYSRYSVGAGIAFQQFSVNAAHIRGLGDNEVTQTLISLGFMF</sequence>
<accession>A0A9E2KER1</accession>
<dbReference type="EMBL" id="JAHLFO010000003">
    <property type="protein sequence ID" value="MBU3812960.1"/>
    <property type="molecule type" value="Genomic_DNA"/>
</dbReference>
<protein>
    <submittedName>
        <fullName evidence="3">PorV/PorQ family protein</fullName>
    </submittedName>
</protein>
<dbReference type="InterPro" id="IPR045741">
    <property type="entry name" value="PorV"/>
</dbReference>
<dbReference type="Proteomes" id="UP000824236">
    <property type="component" value="Unassembled WGS sequence"/>
</dbReference>
<keyword evidence="1" id="KW-0732">Signal</keyword>
<evidence type="ECO:0000313" key="4">
    <source>
        <dbReference type="Proteomes" id="UP000824236"/>
    </source>
</evidence>
<evidence type="ECO:0000313" key="3">
    <source>
        <dbReference type="EMBL" id="MBU3812960.1"/>
    </source>
</evidence>
<feature type="domain" description="Type IX secretion system protein PorV" evidence="2">
    <location>
        <begin position="25"/>
        <end position="230"/>
    </location>
</feature>
<feature type="signal peptide" evidence="1">
    <location>
        <begin position="1"/>
        <end position="20"/>
    </location>
</feature>
<evidence type="ECO:0000259" key="2">
    <source>
        <dbReference type="Pfam" id="PF19572"/>
    </source>
</evidence>
<organism evidence="3 4">
    <name type="scientific">Candidatus Bacteroides intestinipullorum</name>
    <dbReference type="NCBI Taxonomy" id="2838471"/>
    <lineage>
        <taxon>Bacteria</taxon>
        <taxon>Pseudomonadati</taxon>
        <taxon>Bacteroidota</taxon>
        <taxon>Bacteroidia</taxon>
        <taxon>Bacteroidales</taxon>
        <taxon>Bacteroidaceae</taxon>
        <taxon>Bacteroides</taxon>
    </lineage>
</organism>
<evidence type="ECO:0000256" key="1">
    <source>
        <dbReference type="SAM" id="SignalP"/>
    </source>
</evidence>
<dbReference type="Gene3D" id="2.40.160.60">
    <property type="entry name" value="Outer membrane protein transport protein (OMPP1/FadL/TodX)"/>
    <property type="match status" value="1"/>
</dbReference>
<reference evidence="3" key="1">
    <citation type="journal article" date="2021" name="PeerJ">
        <title>Extensive microbial diversity within the chicken gut microbiome revealed by metagenomics and culture.</title>
        <authorList>
            <person name="Gilroy R."/>
            <person name="Ravi A."/>
            <person name="Getino M."/>
            <person name="Pursley I."/>
            <person name="Horton D.L."/>
            <person name="Alikhan N.F."/>
            <person name="Baker D."/>
            <person name="Gharbi K."/>
            <person name="Hall N."/>
            <person name="Watson M."/>
            <person name="Adriaenssens E.M."/>
            <person name="Foster-Nyarko E."/>
            <person name="Jarju S."/>
            <person name="Secka A."/>
            <person name="Antonio M."/>
            <person name="Oren A."/>
            <person name="Chaudhuri R.R."/>
            <person name="La Ragione R."/>
            <person name="Hildebrand F."/>
            <person name="Pallen M.J."/>
        </authorList>
    </citation>
    <scope>NUCLEOTIDE SEQUENCE</scope>
    <source>
        <strain evidence="3">B3-3758</strain>
    </source>
</reference>
<dbReference type="Pfam" id="PF19572">
    <property type="entry name" value="PorV"/>
    <property type="match status" value="1"/>
</dbReference>
<dbReference type="SUPFAM" id="SSF56935">
    <property type="entry name" value="Porins"/>
    <property type="match status" value="1"/>
</dbReference>
<name>A0A9E2KER1_9BACE</name>
<comment type="caution">
    <text evidence="3">The sequence shown here is derived from an EMBL/GenBank/DDBJ whole genome shotgun (WGS) entry which is preliminary data.</text>
</comment>
<dbReference type="NCBIfam" id="NF033709">
    <property type="entry name" value="PorV_fam"/>
    <property type="match status" value="1"/>
</dbReference>
<reference evidence="3" key="2">
    <citation type="submission" date="2021-04" db="EMBL/GenBank/DDBJ databases">
        <authorList>
            <person name="Gilroy R."/>
        </authorList>
    </citation>
    <scope>NUCLEOTIDE SEQUENCE</scope>
    <source>
        <strain evidence="3">B3-3758</strain>
    </source>
</reference>
<feature type="chain" id="PRO_5038477407" evidence="1">
    <location>
        <begin position="21"/>
        <end position="310"/>
    </location>
</feature>
<dbReference type="AlphaFoldDB" id="A0A9E2KER1"/>
<proteinExistence type="predicted"/>